<keyword evidence="2 4" id="KW-0378">Hydrolase</keyword>
<keyword evidence="1 4" id="KW-0645">Protease</keyword>
<sequence>MSEITEKQIKEYRKNFENDKLAKIAQNAVTNVPLPKLTLNREIVNELTPTFSIKLDDWSVTNQKRSGRCWLFAALNLFRVGAMKKMNLKDFEFSQSHIHFWDKFERSNHLLEAIITTSDREINDRTIDFLLGDPIGDGGQWNMAMNLIRKHGLVPKSAYPESDSSSSTRWMNTMLKDILRSSACEIRKIIDDGGSFEEARMHKEKRISDIWRILCIHLGTPPESFDWQWRDKDDKFHSKGKITPQDFVKEYVDIDWENYVCLVHDPRNKTMQTYTVDFLQNVAGGPPVIYLNIDIETMKNITKDILNDGIPVWMGCDVGKQMERERGLWDANLFEYENLYGVEFGMNKADRLRHGQTMMTHAMLFTGVDLIDDIPRRWRVENSWGAEQSGKKGFYTMNDSWFDEHMFEIASPKKYLTNEMLKALETNPIVLPAWDPMGSLAKESLT</sequence>
<keyword evidence="3 4" id="KW-0788">Thiol protease</keyword>
<dbReference type="EMBL" id="KP211924">
    <property type="protein sequence ID" value="ANV81138.1"/>
    <property type="molecule type" value="Genomic_DNA"/>
</dbReference>
<evidence type="ECO:0000256" key="2">
    <source>
        <dbReference type="ARBA" id="ARBA00022801"/>
    </source>
</evidence>
<comment type="similarity">
    <text evidence="4">Belongs to the peptidase C1 family.</text>
</comment>
<dbReference type="InterPro" id="IPR000169">
    <property type="entry name" value="Pept_cys_AS"/>
</dbReference>
<protein>
    <recommendedName>
        <fullName evidence="4">Aminopeptidase</fullName>
    </recommendedName>
</protein>
<dbReference type="Gene3D" id="3.90.70.10">
    <property type="entry name" value="Cysteine proteinases"/>
    <property type="match status" value="1"/>
</dbReference>
<reference evidence="5" key="2">
    <citation type="journal article" date="2015" name="ISME J.">
        <title>A new class of marine Euryarchaeota group II from the Mediterranean deep chlorophyll maximum.</title>
        <authorList>
            <person name="Martin-Cuadrado A.B."/>
            <person name="Garcia-Heredia I."/>
            <person name="Molto A.G."/>
            <person name="Lopez-Ubeda R."/>
            <person name="Kimes N."/>
            <person name="Lopez-Garcia P."/>
            <person name="Moreira D."/>
            <person name="Rodriguez-Valera F."/>
        </authorList>
    </citation>
    <scope>NUCLEOTIDE SEQUENCE</scope>
</reference>
<dbReference type="CDD" id="cd00585">
    <property type="entry name" value="Peptidase_C1B"/>
    <property type="match status" value="1"/>
</dbReference>
<dbReference type="GO" id="GO:0005737">
    <property type="term" value="C:cytoplasm"/>
    <property type="evidence" value="ECO:0007669"/>
    <property type="project" value="TreeGrafter"/>
</dbReference>
<dbReference type="AlphaFoldDB" id="A0A1B1TFU2"/>
<keyword evidence="4" id="KW-0031">Aminopeptidase</keyword>
<dbReference type="GO" id="GO:0006508">
    <property type="term" value="P:proteolysis"/>
    <property type="evidence" value="ECO:0007669"/>
    <property type="project" value="UniProtKB-KW"/>
</dbReference>
<name>A0A1B1TFU2_9ARCH</name>
<evidence type="ECO:0000256" key="1">
    <source>
        <dbReference type="ARBA" id="ARBA00022670"/>
    </source>
</evidence>
<accession>A0A1B1TFU2</accession>
<evidence type="ECO:0000256" key="3">
    <source>
        <dbReference type="ARBA" id="ARBA00022807"/>
    </source>
</evidence>
<dbReference type="PROSITE" id="PS00139">
    <property type="entry name" value="THIOL_PROTEASE_CYS"/>
    <property type="match status" value="1"/>
</dbReference>
<proteinExistence type="inferred from homology"/>
<evidence type="ECO:0000313" key="5">
    <source>
        <dbReference type="EMBL" id="ANV81138.1"/>
    </source>
</evidence>
<dbReference type="Pfam" id="PF03051">
    <property type="entry name" value="Peptidase_C1_2"/>
    <property type="match status" value="1"/>
</dbReference>
<dbReference type="SUPFAM" id="SSF54001">
    <property type="entry name" value="Cysteine proteinases"/>
    <property type="match status" value="1"/>
</dbReference>
<organism evidence="5">
    <name type="scientific">uncultured Poseidoniia archaeon</name>
    <dbReference type="NCBI Taxonomy" id="1697135"/>
    <lineage>
        <taxon>Archaea</taxon>
        <taxon>Methanobacteriati</taxon>
        <taxon>Thermoplasmatota</taxon>
        <taxon>Candidatus Poseidoniia</taxon>
        <taxon>environmental samples</taxon>
    </lineage>
</organism>
<dbReference type="InterPro" id="IPR004134">
    <property type="entry name" value="Peptidase_C1B"/>
</dbReference>
<dbReference type="GO" id="GO:0009636">
    <property type="term" value="P:response to toxic substance"/>
    <property type="evidence" value="ECO:0007669"/>
    <property type="project" value="TreeGrafter"/>
</dbReference>
<dbReference type="GO" id="GO:0043418">
    <property type="term" value="P:homocysteine catabolic process"/>
    <property type="evidence" value="ECO:0007669"/>
    <property type="project" value="TreeGrafter"/>
</dbReference>
<dbReference type="InterPro" id="IPR038765">
    <property type="entry name" value="Papain-like_cys_pep_sf"/>
</dbReference>
<evidence type="ECO:0000256" key="4">
    <source>
        <dbReference type="PIRNR" id="PIRNR005700"/>
    </source>
</evidence>
<dbReference type="GO" id="GO:0070005">
    <property type="term" value="F:cysteine-type aminopeptidase activity"/>
    <property type="evidence" value="ECO:0007669"/>
    <property type="project" value="InterPro"/>
</dbReference>
<reference evidence="5" key="1">
    <citation type="submission" date="2014-11" db="EMBL/GenBank/DDBJ databases">
        <authorList>
            <person name="Zhu J."/>
            <person name="Qi W."/>
            <person name="Song R."/>
        </authorList>
    </citation>
    <scope>NUCLEOTIDE SEQUENCE</scope>
</reference>
<dbReference type="PANTHER" id="PTHR10363">
    <property type="entry name" value="BLEOMYCIN HYDROLASE"/>
    <property type="match status" value="1"/>
</dbReference>
<dbReference type="PIRSF" id="PIRSF005700">
    <property type="entry name" value="PepC"/>
    <property type="match status" value="1"/>
</dbReference>
<dbReference type="PANTHER" id="PTHR10363:SF2">
    <property type="entry name" value="BLEOMYCIN HYDROLASE"/>
    <property type="match status" value="1"/>
</dbReference>